<dbReference type="InterPro" id="IPR056913">
    <property type="entry name" value="TRAPPC10/Trs130_N"/>
</dbReference>
<dbReference type="GO" id="GO:0005829">
    <property type="term" value="C:cytosol"/>
    <property type="evidence" value="ECO:0007669"/>
    <property type="project" value="GOC"/>
</dbReference>
<name>A0A024FU16_9STRA</name>
<dbReference type="InterPro" id="IPR045126">
    <property type="entry name" value="TRAPPC10/Trs130"/>
</dbReference>
<dbReference type="EMBL" id="CAIX01000335">
    <property type="protein sequence ID" value="CCI10643.1"/>
    <property type="molecule type" value="Genomic_DNA"/>
</dbReference>
<feature type="domain" description="TRAPPC10/Trs130 N-terminal" evidence="1">
    <location>
        <begin position="229"/>
        <end position="383"/>
    </location>
</feature>
<protein>
    <recommendedName>
        <fullName evidence="1">TRAPPC10/Trs130 N-terminal domain-containing protein</fullName>
    </recommendedName>
</protein>
<dbReference type="GO" id="GO:1990071">
    <property type="term" value="C:TRAPPII protein complex"/>
    <property type="evidence" value="ECO:0007669"/>
    <property type="project" value="InterPro"/>
</dbReference>
<dbReference type="GO" id="GO:0006891">
    <property type="term" value="P:intra-Golgi vesicle-mediated transport"/>
    <property type="evidence" value="ECO:0007669"/>
    <property type="project" value="TreeGrafter"/>
</dbReference>
<dbReference type="PANTHER" id="PTHR13251:SF3">
    <property type="entry name" value="TRAFFICKING PROTEIN PARTICLE COMPLEX SUBUNIT 10"/>
    <property type="match status" value="1"/>
</dbReference>
<organism evidence="2 3">
    <name type="scientific">Albugo candida</name>
    <dbReference type="NCBI Taxonomy" id="65357"/>
    <lineage>
        <taxon>Eukaryota</taxon>
        <taxon>Sar</taxon>
        <taxon>Stramenopiles</taxon>
        <taxon>Oomycota</taxon>
        <taxon>Peronosporomycetes</taxon>
        <taxon>Albuginales</taxon>
        <taxon>Albuginaceae</taxon>
        <taxon>Albugo</taxon>
    </lineage>
</organism>
<reference evidence="2 3" key="1">
    <citation type="submission" date="2012-05" db="EMBL/GenBank/DDBJ databases">
        <title>Recombination and specialization in a pathogen metapopulation.</title>
        <authorList>
            <person name="Gardiner A."/>
            <person name="Kemen E."/>
            <person name="Schultz-Larsen T."/>
            <person name="MacLean D."/>
            <person name="Van Oosterhout C."/>
            <person name="Jones J.D.G."/>
        </authorList>
    </citation>
    <scope>NUCLEOTIDE SEQUENCE [LARGE SCALE GENOMIC DNA]</scope>
    <source>
        <strain evidence="2 3">Ac Nc2</strain>
    </source>
</reference>
<sequence length="1169" mass="133667">MTSLYASITPSFTQDLLTPDLKIGYTDEGGLWDIIAPFLMMRLPLRMIEWKNIVGVKKMIPRLHIHFTLLPADMEQLSMQCFPLTPLLCFYVVKCEDMKAYKNHIKPQLKNWVESMNKHRIDYMILYVPLGCHSKCGGSGQKISIMSGNNVYKKIFDRLRVDFGSKKSGDNASGMIMSNIGSMGSDHGGGIGLRASSGTAGSNVDYCVHERVWKLDIMEGSSFVGSLNQQQGQSQWSNFIHQLRECIMEAFESKCWYFEEELRLLDAKRAQTDWEFGALLLAKERVAFMYQQTYLLDDALRHVLCTYDELEAIGTALTYDNAAHYSADDPIFRFSPVKTHHALCLNLEQLQKYITDGQASSSQIELYFFCRQIRILYLRADYTELIERALVFIESFHEKLVQEQLDFKILHSYQPYHWAVGACFEIAYTCDIAWNGNGSTISSVAISECDNQKSKPEEMAQYLGELFYLARRILLRGTKKVAGAKIGFSNENIHAPYEYKSGSQEWYSCLSQMLADNQHEELEYCLWELSHLASLHFSRAGRHRFAIFLGDQCASFHLQHEEYESASRLLRSQERQCLEDKWLSLVYHCRLKICLCELRLGRLAEAITIFTNLSEISVKANEEVSESLFNVVLGSALAKLEGPHRVFRTKMIKIGISISILTHSDAMAPHRDVAVRISFKNMCSSTIQLEHLRIYFAKFSHQSDLVDPRAITFSEYQVKLPSKSCTIVALQQAVPAGSYRFNFIKCDVARNTVFLLEASEEIDVCEFVVPSYTPNIRLEIHGPPSISPGSRTLMLIYYRNFQGYQQANFHIEASSCGSAKGARVRFMKFDYLDAAHAYLDLDEPDTDHDWSDFISYGIKLDDLKPSTCECLKLLVEAPSAIDVDSINFTAFCDLQDFGSEPPRIEKLNQCIAIPVYKSLDENIQVSHFEESTVLAIALTCNKKQGLTLRDYRLEFALQVCADRQGEQNLILHDPNTFIRDTFLRPFERLHISFILKRPQLAQTHLRGDELSLRLSYDLMSEGSDCWPIRTSIPLSAGIYMIPYLFLLQISPQSDTLHTHPEKSIYEKHQNIHFTIGITLTRIDNILSLPLPLILSLCPTSKKNWMLLGKECERITLSALNQACVVSRRLVAMKNGYIQYPRFRMYTTEESIVPDQFIYYQNLGMQVCIS</sequence>
<dbReference type="PANTHER" id="PTHR13251">
    <property type="entry name" value="EPILEPSY HOLOPROSENCEPHALY CANDIDATE 1/TMEM1"/>
    <property type="match status" value="1"/>
</dbReference>
<dbReference type="AlphaFoldDB" id="A0A024FU16"/>
<dbReference type="Pfam" id="PF23036">
    <property type="entry name" value="TRAPPC10_1st"/>
    <property type="match status" value="2"/>
</dbReference>
<gene>
    <name evidence="2" type="ORF">BN9_111400</name>
</gene>
<dbReference type="GO" id="GO:0034498">
    <property type="term" value="P:early endosome to Golgi transport"/>
    <property type="evidence" value="ECO:0007669"/>
    <property type="project" value="TreeGrafter"/>
</dbReference>
<evidence type="ECO:0000313" key="3">
    <source>
        <dbReference type="Proteomes" id="UP000053237"/>
    </source>
</evidence>
<evidence type="ECO:0000313" key="2">
    <source>
        <dbReference type="EMBL" id="CCI10643.1"/>
    </source>
</evidence>
<dbReference type="OrthoDB" id="10256906at2759"/>
<feature type="domain" description="TRAPPC10/Trs130 N-terminal" evidence="1">
    <location>
        <begin position="22"/>
        <end position="168"/>
    </location>
</feature>
<evidence type="ECO:0000259" key="1">
    <source>
        <dbReference type="Pfam" id="PF23036"/>
    </source>
</evidence>
<comment type="caution">
    <text evidence="2">The sequence shown here is derived from an EMBL/GenBank/DDBJ whole genome shotgun (WGS) entry which is preliminary data.</text>
</comment>
<dbReference type="STRING" id="65357.A0A024FU16"/>
<proteinExistence type="predicted"/>
<dbReference type="Proteomes" id="UP000053237">
    <property type="component" value="Unassembled WGS sequence"/>
</dbReference>
<accession>A0A024FU16</accession>
<dbReference type="InParanoid" id="A0A024FU16"/>
<keyword evidence="3" id="KW-1185">Reference proteome</keyword>